<dbReference type="KEGG" id="cmt:CCM_06622"/>
<dbReference type="GeneID" id="18168636"/>
<dbReference type="InParanoid" id="G3JN21"/>
<keyword evidence="1" id="KW-0732">Signal</keyword>
<feature type="chain" id="PRO_5013243398" evidence="1">
    <location>
        <begin position="16"/>
        <end position="317"/>
    </location>
</feature>
<dbReference type="EMBL" id="JH126403">
    <property type="protein sequence ID" value="EGX90203.1"/>
    <property type="molecule type" value="Genomic_DNA"/>
</dbReference>
<dbReference type="InterPro" id="IPR000757">
    <property type="entry name" value="Beta-glucanase-like"/>
</dbReference>
<proteinExistence type="predicted"/>
<sequence>MSLAVLAALAALASAQVVDDSQCDCYVTDGPFPTYYLHHGFWDFRSLSRCAGVPAVLPDVAGNLQAKATCSLFDWSDPFTQFWGPQHWSNGNQTFPMVTTYNNLYIEHNPGGESATFLTMRTARLPGFQTAAELQSMSKVDHASIRMRARSHGAPGACTSVFTYLGGARLADVQESDVEMLTREPAANTIHYTNQPSYREDGSTVAGASYTATLPGGRRWSDWLTHRLDWTPGRTTFGVDGGESHTQTFQAPRDPSLVLLNVWSDGGVWTGKMAAGGEAFQNVQWMEMLYDILPAGRKCERKCSIDKSPEIGKPIRV</sequence>
<dbReference type="OrthoDB" id="4388755at2759"/>
<dbReference type="RefSeq" id="XP_006671826.1">
    <property type="nucleotide sequence ID" value="XM_006671763.1"/>
</dbReference>
<dbReference type="PANTHER" id="PTHR38121:SF4">
    <property type="entry name" value="GH16 DOMAIN-CONTAINING PROTEIN-RELATED"/>
    <property type="match status" value="1"/>
</dbReference>
<dbReference type="Proteomes" id="UP000001610">
    <property type="component" value="Unassembled WGS sequence"/>
</dbReference>
<protein>
    <submittedName>
        <fullName evidence="3">Endo-1,3(4)-beta-glucanase, putative</fullName>
    </submittedName>
</protein>
<feature type="domain" description="GH16" evidence="2">
    <location>
        <begin position="73"/>
        <end position="294"/>
    </location>
</feature>
<dbReference type="AlphaFoldDB" id="G3JN21"/>
<feature type="signal peptide" evidence="1">
    <location>
        <begin position="1"/>
        <end position="15"/>
    </location>
</feature>
<keyword evidence="4" id="KW-1185">Reference proteome</keyword>
<dbReference type="HOGENOM" id="CLU_039765_0_1_1"/>
<dbReference type="Pfam" id="PF00722">
    <property type="entry name" value="Glyco_hydro_16"/>
    <property type="match status" value="1"/>
</dbReference>
<evidence type="ECO:0000259" key="2">
    <source>
        <dbReference type="PROSITE" id="PS51762"/>
    </source>
</evidence>
<accession>G3JN21</accession>
<dbReference type="CDD" id="cd00413">
    <property type="entry name" value="Glyco_hydrolase_16"/>
    <property type="match status" value="1"/>
</dbReference>
<dbReference type="SUPFAM" id="SSF49899">
    <property type="entry name" value="Concanavalin A-like lectins/glucanases"/>
    <property type="match status" value="1"/>
</dbReference>
<dbReference type="GO" id="GO:0004553">
    <property type="term" value="F:hydrolase activity, hydrolyzing O-glycosyl compounds"/>
    <property type="evidence" value="ECO:0007669"/>
    <property type="project" value="InterPro"/>
</dbReference>
<dbReference type="Gene3D" id="2.60.120.200">
    <property type="match status" value="1"/>
</dbReference>
<evidence type="ECO:0000313" key="3">
    <source>
        <dbReference type="EMBL" id="EGX90203.1"/>
    </source>
</evidence>
<reference evidence="3 4" key="1">
    <citation type="journal article" date="2011" name="Genome Biol.">
        <title>Genome sequence of the insect pathogenic fungus Cordyceps militaris, a valued traditional Chinese medicine.</title>
        <authorList>
            <person name="Zheng P."/>
            <person name="Xia Y."/>
            <person name="Xiao G."/>
            <person name="Xiong C."/>
            <person name="Hu X."/>
            <person name="Zhang S."/>
            <person name="Zheng H."/>
            <person name="Huang Y."/>
            <person name="Zhou Y."/>
            <person name="Wang S."/>
            <person name="Zhao G.P."/>
            <person name="Liu X."/>
            <person name="St Leger R.J."/>
            <person name="Wang C."/>
        </authorList>
    </citation>
    <scope>NUCLEOTIDE SEQUENCE [LARGE SCALE GENOMIC DNA]</scope>
    <source>
        <strain evidence="3 4">CM01</strain>
    </source>
</reference>
<dbReference type="PANTHER" id="PTHR38121">
    <property type="entry name" value="GH16 DOMAIN-CONTAINING PROTEIN"/>
    <property type="match status" value="1"/>
</dbReference>
<dbReference type="PROSITE" id="PS51762">
    <property type="entry name" value="GH16_2"/>
    <property type="match status" value="1"/>
</dbReference>
<dbReference type="eggNOG" id="ENOG502S0II">
    <property type="taxonomic scope" value="Eukaryota"/>
</dbReference>
<gene>
    <name evidence="3" type="ORF">CCM_06622</name>
</gene>
<dbReference type="InterPro" id="IPR013320">
    <property type="entry name" value="ConA-like_dom_sf"/>
</dbReference>
<dbReference type="OMA" id="SFFDFRS"/>
<evidence type="ECO:0000313" key="4">
    <source>
        <dbReference type="Proteomes" id="UP000001610"/>
    </source>
</evidence>
<name>G3JN21_CORMM</name>
<dbReference type="GO" id="GO:0005975">
    <property type="term" value="P:carbohydrate metabolic process"/>
    <property type="evidence" value="ECO:0007669"/>
    <property type="project" value="InterPro"/>
</dbReference>
<dbReference type="VEuPathDB" id="FungiDB:CCM_06622"/>
<organism evidence="3 4">
    <name type="scientific">Cordyceps militaris (strain CM01)</name>
    <name type="common">Caterpillar fungus</name>
    <dbReference type="NCBI Taxonomy" id="983644"/>
    <lineage>
        <taxon>Eukaryota</taxon>
        <taxon>Fungi</taxon>
        <taxon>Dikarya</taxon>
        <taxon>Ascomycota</taxon>
        <taxon>Pezizomycotina</taxon>
        <taxon>Sordariomycetes</taxon>
        <taxon>Hypocreomycetidae</taxon>
        <taxon>Hypocreales</taxon>
        <taxon>Cordycipitaceae</taxon>
        <taxon>Cordyceps</taxon>
    </lineage>
</organism>
<evidence type="ECO:0000256" key="1">
    <source>
        <dbReference type="SAM" id="SignalP"/>
    </source>
</evidence>